<accession>A0AAP0J4Y3</accession>
<dbReference type="Proteomes" id="UP001419268">
    <property type="component" value="Unassembled WGS sequence"/>
</dbReference>
<evidence type="ECO:0000313" key="2">
    <source>
        <dbReference type="Proteomes" id="UP001419268"/>
    </source>
</evidence>
<proteinExistence type="predicted"/>
<keyword evidence="2" id="KW-1185">Reference proteome</keyword>
<protein>
    <submittedName>
        <fullName evidence="1">Uncharacterized protein</fullName>
    </submittedName>
</protein>
<evidence type="ECO:0000313" key="1">
    <source>
        <dbReference type="EMBL" id="KAK9126166.1"/>
    </source>
</evidence>
<reference evidence="1 2" key="1">
    <citation type="submission" date="2024-01" db="EMBL/GenBank/DDBJ databases">
        <title>Genome assemblies of Stephania.</title>
        <authorList>
            <person name="Yang L."/>
        </authorList>
    </citation>
    <scope>NUCLEOTIDE SEQUENCE [LARGE SCALE GENOMIC DNA]</scope>
    <source>
        <strain evidence="1">JXDWG</strain>
        <tissue evidence="1">Leaf</tissue>
    </source>
</reference>
<sequence length="96" mass="11196">MAEWWEVEGMEDAATLGGDMAECAAVKGREDVVALVGARPDERALQAERKKKSEETSRNWGSNSHVFQSWAWLVTWAQEWFWIAQFLWALRWEPWP</sequence>
<name>A0AAP0J4Y3_9MAGN</name>
<comment type="caution">
    <text evidence="1">The sequence shown here is derived from an EMBL/GenBank/DDBJ whole genome shotgun (WGS) entry which is preliminary data.</text>
</comment>
<dbReference type="EMBL" id="JBBNAG010000006">
    <property type="protein sequence ID" value="KAK9126166.1"/>
    <property type="molecule type" value="Genomic_DNA"/>
</dbReference>
<organism evidence="1 2">
    <name type="scientific">Stephania cephalantha</name>
    <dbReference type="NCBI Taxonomy" id="152367"/>
    <lineage>
        <taxon>Eukaryota</taxon>
        <taxon>Viridiplantae</taxon>
        <taxon>Streptophyta</taxon>
        <taxon>Embryophyta</taxon>
        <taxon>Tracheophyta</taxon>
        <taxon>Spermatophyta</taxon>
        <taxon>Magnoliopsida</taxon>
        <taxon>Ranunculales</taxon>
        <taxon>Menispermaceae</taxon>
        <taxon>Menispermoideae</taxon>
        <taxon>Cissampelideae</taxon>
        <taxon>Stephania</taxon>
    </lineage>
</organism>
<gene>
    <name evidence="1" type="ORF">Scep_015012</name>
</gene>
<dbReference type="AlphaFoldDB" id="A0AAP0J4Y3"/>